<evidence type="ECO:0000256" key="1">
    <source>
        <dbReference type="SAM" id="SignalP"/>
    </source>
</evidence>
<keyword evidence="1" id="KW-0732">Signal</keyword>
<evidence type="ECO:0000313" key="2">
    <source>
        <dbReference type="EMBL" id="GAL34787.1"/>
    </source>
</evidence>
<gene>
    <name evidence="2" type="ORF">JCM19240_4337</name>
</gene>
<dbReference type="AlphaFoldDB" id="A0A090TUW9"/>
<dbReference type="EMBL" id="BBMT01000005">
    <property type="protein sequence ID" value="GAL34787.1"/>
    <property type="molecule type" value="Genomic_DNA"/>
</dbReference>
<feature type="chain" id="PRO_5001866005" evidence="1">
    <location>
        <begin position="27"/>
        <end position="139"/>
    </location>
</feature>
<evidence type="ECO:0000313" key="3">
    <source>
        <dbReference type="Proteomes" id="UP000029224"/>
    </source>
</evidence>
<accession>A0A090TUW9</accession>
<organism evidence="2 3">
    <name type="scientific">Vibrio maritimus</name>
    <dbReference type="NCBI Taxonomy" id="990268"/>
    <lineage>
        <taxon>Bacteria</taxon>
        <taxon>Pseudomonadati</taxon>
        <taxon>Pseudomonadota</taxon>
        <taxon>Gammaproteobacteria</taxon>
        <taxon>Vibrionales</taxon>
        <taxon>Vibrionaceae</taxon>
        <taxon>Vibrio</taxon>
    </lineage>
</organism>
<reference evidence="2 3" key="1">
    <citation type="submission" date="2014-09" db="EMBL/GenBank/DDBJ databases">
        <title>Vibrio maritimus JCM 19240. (C210) whole genome shotgun sequence.</title>
        <authorList>
            <person name="Sawabe T."/>
            <person name="Meirelles P."/>
            <person name="Nakanishi M."/>
            <person name="Sayaka M."/>
            <person name="Hattori M."/>
            <person name="Ohkuma M."/>
        </authorList>
    </citation>
    <scope>NUCLEOTIDE SEQUENCE [LARGE SCALE GENOMIC DNA]</scope>
    <source>
        <strain evidence="2 3">JCM 19240</strain>
    </source>
</reference>
<proteinExistence type="predicted"/>
<feature type="signal peptide" evidence="1">
    <location>
        <begin position="1"/>
        <end position="26"/>
    </location>
</feature>
<keyword evidence="3" id="KW-1185">Reference proteome</keyword>
<protein>
    <submittedName>
        <fullName evidence="2">Uncharacterized protein</fullName>
    </submittedName>
</protein>
<reference evidence="2 3" key="2">
    <citation type="submission" date="2014-09" db="EMBL/GenBank/DDBJ databases">
        <authorList>
            <consortium name="NBRP consortium"/>
            <person name="Sawabe T."/>
            <person name="Meirelles P."/>
            <person name="Nakanishi M."/>
            <person name="Sayaka M."/>
            <person name="Hattori M."/>
            <person name="Ohkuma M."/>
        </authorList>
    </citation>
    <scope>NUCLEOTIDE SEQUENCE [LARGE SCALE GENOMIC DNA]</scope>
    <source>
        <strain evidence="2 3">JCM 19240</strain>
    </source>
</reference>
<dbReference type="Proteomes" id="UP000029224">
    <property type="component" value="Unassembled WGS sequence"/>
</dbReference>
<comment type="caution">
    <text evidence="2">The sequence shown here is derived from an EMBL/GenBank/DDBJ whole genome shotgun (WGS) entry which is preliminary data.</text>
</comment>
<sequence>MVLVEKQTMKRLLATALITSSFTTSAALNPETVRATNHQFKQMVGTRVDEITTLDSMFLTSYGDVATLNYRMRIDGVFTDEFRSLWSQHLTKYYSQQCVTMGAEFKKHLPKGDTLMIAVVSTDNHANVHNFQYSCGQAN</sequence>
<name>A0A090TUW9_9VIBR</name>